<dbReference type="EMBL" id="JATM01000003">
    <property type="protein sequence ID" value="OOL18346.1"/>
    <property type="molecule type" value="Genomic_DNA"/>
</dbReference>
<protein>
    <submittedName>
        <fullName evidence="2">Uncharacterized protein</fullName>
    </submittedName>
</protein>
<reference evidence="2 3" key="1">
    <citation type="journal article" date="2016" name="PLoS ONE">
        <title>Whole-Genome Sequence Analysis of Bombella intestini LMG 28161T, a Novel Acetic Acid Bacterium Isolated from the Crop of a Red-Tailed Bumble Bee, Bombus lapidarius.</title>
        <authorList>
            <person name="Li L."/>
            <person name="Illeghems K."/>
            <person name="Van Kerrebroeck S."/>
            <person name="Borremans W."/>
            <person name="Cleenwerck I."/>
            <person name="Smagghe G."/>
            <person name="De Vuyst L."/>
            <person name="Vandamme P."/>
        </authorList>
    </citation>
    <scope>NUCLEOTIDE SEQUENCE [LARGE SCALE GENOMIC DNA]</scope>
    <source>
        <strain evidence="2 3">R-52487</strain>
    </source>
</reference>
<evidence type="ECO:0000313" key="2">
    <source>
        <dbReference type="EMBL" id="OOL18346.1"/>
    </source>
</evidence>
<dbReference type="AlphaFoldDB" id="A0A1S8GPM4"/>
<dbReference type="STRING" id="1539051.AL01_06005"/>
<gene>
    <name evidence="2" type="ORF">AL01_06005</name>
</gene>
<accession>A0A1S8GPM4</accession>
<evidence type="ECO:0000256" key="1">
    <source>
        <dbReference type="SAM" id="MobiDB-lite"/>
    </source>
</evidence>
<keyword evidence="3" id="KW-1185">Reference proteome</keyword>
<sequence>MPVLSGGKSGEWCCVQKEDRGFPIDHDGEAPYVGHNMKSVVTIRSRRFPVSRGEKGRTQSLMAKFSG</sequence>
<proteinExistence type="predicted"/>
<name>A0A1S8GPM4_9PROT</name>
<evidence type="ECO:0000313" key="3">
    <source>
        <dbReference type="Proteomes" id="UP000200980"/>
    </source>
</evidence>
<comment type="caution">
    <text evidence="2">The sequence shown here is derived from an EMBL/GenBank/DDBJ whole genome shotgun (WGS) entry which is preliminary data.</text>
</comment>
<dbReference type="Proteomes" id="UP000200980">
    <property type="component" value="Unassembled WGS sequence"/>
</dbReference>
<feature type="region of interest" description="Disordered" evidence="1">
    <location>
        <begin position="48"/>
        <end position="67"/>
    </location>
</feature>
<organism evidence="2 3">
    <name type="scientific">Bombella intestini</name>
    <dbReference type="NCBI Taxonomy" id="1539051"/>
    <lineage>
        <taxon>Bacteria</taxon>
        <taxon>Pseudomonadati</taxon>
        <taxon>Pseudomonadota</taxon>
        <taxon>Alphaproteobacteria</taxon>
        <taxon>Acetobacterales</taxon>
        <taxon>Acetobacteraceae</taxon>
        <taxon>Bombella</taxon>
    </lineage>
</organism>